<dbReference type="GO" id="GO:0042956">
    <property type="term" value="P:maltodextrin transmembrane transport"/>
    <property type="evidence" value="ECO:0007669"/>
    <property type="project" value="TreeGrafter"/>
</dbReference>
<dbReference type="EMBL" id="SLUO01000002">
    <property type="protein sequence ID" value="TCL60523.1"/>
    <property type="molecule type" value="Genomic_DNA"/>
</dbReference>
<feature type="signal peptide" evidence="5">
    <location>
        <begin position="1"/>
        <end position="21"/>
    </location>
</feature>
<dbReference type="SUPFAM" id="SSF53850">
    <property type="entry name" value="Periplasmic binding protein-like II"/>
    <property type="match status" value="1"/>
</dbReference>
<organism evidence="6 7">
    <name type="scientific">Kineothrix alysoides</name>
    <dbReference type="NCBI Taxonomy" id="1469948"/>
    <lineage>
        <taxon>Bacteria</taxon>
        <taxon>Bacillati</taxon>
        <taxon>Bacillota</taxon>
        <taxon>Clostridia</taxon>
        <taxon>Lachnospirales</taxon>
        <taxon>Lachnospiraceae</taxon>
        <taxon>Kineothrix</taxon>
    </lineage>
</organism>
<dbReference type="STRING" id="1469948.GCA_000732725_00256"/>
<reference evidence="6 7" key="1">
    <citation type="submission" date="2019-03" db="EMBL/GenBank/DDBJ databases">
        <title>Genomic Encyclopedia of Type Strains, Phase IV (KMG-IV): sequencing the most valuable type-strain genomes for metagenomic binning, comparative biology and taxonomic classification.</title>
        <authorList>
            <person name="Goeker M."/>
        </authorList>
    </citation>
    <scope>NUCLEOTIDE SEQUENCE [LARGE SCALE GENOMIC DNA]</scope>
    <source>
        <strain evidence="6 7">DSM 100556</strain>
    </source>
</reference>
<dbReference type="PANTHER" id="PTHR30061:SF50">
    <property type="entry name" value="MALTOSE_MALTODEXTRIN-BINDING PERIPLASMIC PROTEIN"/>
    <property type="match status" value="1"/>
</dbReference>
<evidence type="ECO:0000256" key="5">
    <source>
        <dbReference type="SAM" id="SignalP"/>
    </source>
</evidence>
<dbReference type="GO" id="GO:1901982">
    <property type="term" value="F:maltose binding"/>
    <property type="evidence" value="ECO:0007669"/>
    <property type="project" value="TreeGrafter"/>
</dbReference>
<evidence type="ECO:0000256" key="4">
    <source>
        <dbReference type="SAM" id="MobiDB-lite"/>
    </source>
</evidence>
<evidence type="ECO:0008006" key="8">
    <source>
        <dbReference type="Google" id="ProtNLM"/>
    </source>
</evidence>
<dbReference type="GO" id="GO:0015768">
    <property type="term" value="P:maltose transport"/>
    <property type="evidence" value="ECO:0007669"/>
    <property type="project" value="TreeGrafter"/>
</dbReference>
<feature type="region of interest" description="Disordered" evidence="4">
    <location>
        <begin position="190"/>
        <end position="221"/>
    </location>
</feature>
<protein>
    <recommendedName>
        <fullName evidence="8">Extracellular solute-binding protein</fullName>
    </recommendedName>
</protein>
<evidence type="ECO:0000313" key="7">
    <source>
        <dbReference type="Proteomes" id="UP000295718"/>
    </source>
</evidence>
<accession>A0A4R1R4V7</accession>
<comment type="similarity">
    <text evidence="1">Belongs to the bacterial solute-binding protein 1 family.</text>
</comment>
<keyword evidence="2" id="KW-0813">Transport</keyword>
<dbReference type="Gene3D" id="3.40.190.10">
    <property type="entry name" value="Periplasmic binding protein-like II"/>
    <property type="match status" value="3"/>
</dbReference>
<dbReference type="PANTHER" id="PTHR30061">
    <property type="entry name" value="MALTOSE-BINDING PERIPLASMIC PROTEIN"/>
    <property type="match status" value="1"/>
</dbReference>
<evidence type="ECO:0000256" key="1">
    <source>
        <dbReference type="ARBA" id="ARBA00008520"/>
    </source>
</evidence>
<keyword evidence="7" id="KW-1185">Reference proteome</keyword>
<name>A0A4R1R4V7_9FIRM</name>
<comment type="caution">
    <text evidence="6">The sequence shown here is derived from an EMBL/GenBank/DDBJ whole genome shotgun (WGS) entry which is preliminary data.</text>
</comment>
<evidence type="ECO:0000313" key="6">
    <source>
        <dbReference type="EMBL" id="TCL60523.1"/>
    </source>
</evidence>
<gene>
    <name evidence="6" type="ORF">EDD76_102221</name>
</gene>
<feature type="chain" id="PRO_5038960997" description="Extracellular solute-binding protein" evidence="5">
    <location>
        <begin position="22"/>
        <end position="533"/>
    </location>
</feature>
<dbReference type="Proteomes" id="UP000295718">
    <property type="component" value="Unassembled WGS sequence"/>
</dbReference>
<keyword evidence="3 5" id="KW-0732">Signal</keyword>
<dbReference type="OrthoDB" id="9766758at2"/>
<sequence length="533" mass="59453">MSLKKRLLGTAVILCAAAAVAVIGFSGRTISQEKEETIFAKKEDTIYFWYTDEALTDYLHSAAVAYNKEHEVRVIPVLSSGLEYLENINKSSIQAENVPDLYIISNDSLEKAYLAGLASPIDEGKWEAIKEGYPDAARLAVTYKGEVIGYPFYFETSALLYNKTYLEDFAKAQIEAEADAALGEETMAEIQASEPKETDQEAAGVSLDEGDMPDITDGNTGEETVVDAATQEKIDERIKTILPATIDDILNFANEYDAPEQVEAVFKWDVTDIFYNYFFAGNYMIVGGESGDSTANMNIYNQDAIDCLKVYQDLNQFFSIDTKEISYKDIIDDFIAGKIVYTVATTDVVAKLEEARENGTFAYDYSIAPVPDINKNLLTRSLSVTSCVVVNGYSDKQDIASDFAKFLTCEYTDTLYARTGKVASRYDVDYGNINLQEFVNEYEISVPMPKMIETSNFWVELEIAFAQIWDGADVNDRLRELSEKIMTQVTGEPYTETAIEEAEEESEQIEYLDENALRQEAQESGESTGNTGD</sequence>
<evidence type="ECO:0000256" key="3">
    <source>
        <dbReference type="ARBA" id="ARBA00022729"/>
    </source>
</evidence>
<proteinExistence type="inferred from homology"/>
<evidence type="ECO:0000256" key="2">
    <source>
        <dbReference type="ARBA" id="ARBA00022448"/>
    </source>
</evidence>
<dbReference type="RefSeq" id="WP_035315093.1">
    <property type="nucleotide sequence ID" value="NZ_JPNB01000001.1"/>
</dbReference>
<dbReference type="GO" id="GO:0055052">
    <property type="term" value="C:ATP-binding cassette (ABC) transporter complex, substrate-binding subunit-containing"/>
    <property type="evidence" value="ECO:0007669"/>
    <property type="project" value="TreeGrafter"/>
</dbReference>
<dbReference type="AlphaFoldDB" id="A0A4R1R4V7"/>